<accession>A0A5R9GI11</accession>
<proteinExistence type="inferred from homology"/>
<dbReference type="GO" id="GO:0009055">
    <property type="term" value="F:electron transfer activity"/>
    <property type="evidence" value="ECO:0007669"/>
    <property type="project" value="InterPro"/>
</dbReference>
<evidence type="ECO:0000256" key="10">
    <source>
        <dbReference type="ARBA" id="ARBA00023136"/>
    </source>
</evidence>
<feature type="transmembrane region" description="Helical" evidence="13">
    <location>
        <begin position="29"/>
        <end position="49"/>
    </location>
</feature>
<protein>
    <recommendedName>
        <fullName evidence="4">Succinate dehydrogenase cytochrome b556 subunit</fullName>
    </recommendedName>
</protein>
<evidence type="ECO:0000256" key="8">
    <source>
        <dbReference type="ARBA" id="ARBA00022989"/>
    </source>
</evidence>
<evidence type="ECO:0000313" key="15">
    <source>
        <dbReference type="Proteomes" id="UP000306585"/>
    </source>
</evidence>
<dbReference type="InterPro" id="IPR014314">
    <property type="entry name" value="Succ_DH_cytb556"/>
</dbReference>
<dbReference type="Proteomes" id="UP000306585">
    <property type="component" value="Unassembled WGS sequence"/>
</dbReference>
<dbReference type="Pfam" id="PF01127">
    <property type="entry name" value="Sdh_cyt"/>
    <property type="match status" value="1"/>
</dbReference>
<evidence type="ECO:0000256" key="6">
    <source>
        <dbReference type="ARBA" id="ARBA00022692"/>
    </source>
</evidence>
<dbReference type="PANTHER" id="PTHR10978">
    <property type="entry name" value="SUCCINATE DEHYDROGENASE CYTOCHROME B560 SUBUNIT"/>
    <property type="match status" value="1"/>
</dbReference>
<dbReference type="AlphaFoldDB" id="A0A5R9GI11"/>
<keyword evidence="7 12" id="KW-0479">Metal-binding</keyword>
<dbReference type="CDD" id="cd03499">
    <property type="entry name" value="SQR_TypeC_SdhC"/>
    <property type="match status" value="1"/>
</dbReference>
<gene>
    <name evidence="14" type="primary">sdhC</name>
    <name evidence="14" type="ORF">FEF65_11660</name>
</gene>
<keyword evidence="6 13" id="KW-0812">Transmembrane</keyword>
<dbReference type="InterPro" id="IPR034804">
    <property type="entry name" value="SQR/QFR_C/D"/>
</dbReference>
<evidence type="ECO:0000256" key="11">
    <source>
        <dbReference type="ARBA" id="ARBA00025912"/>
    </source>
</evidence>
<dbReference type="InterPro" id="IPR000701">
    <property type="entry name" value="SuccDH_FuR_B_TM-su"/>
</dbReference>
<dbReference type="GO" id="GO:0006099">
    <property type="term" value="P:tricarboxylic acid cycle"/>
    <property type="evidence" value="ECO:0007669"/>
    <property type="project" value="InterPro"/>
</dbReference>
<evidence type="ECO:0000256" key="13">
    <source>
        <dbReference type="SAM" id="Phobius"/>
    </source>
</evidence>
<dbReference type="PANTHER" id="PTHR10978:SF5">
    <property type="entry name" value="SUCCINATE DEHYDROGENASE CYTOCHROME B560 SUBUNIT, MITOCHONDRIAL"/>
    <property type="match status" value="1"/>
</dbReference>
<keyword evidence="8 13" id="KW-1133">Transmembrane helix</keyword>
<evidence type="ECO:0000256" key="7">
    <source>
        <dbReference type="ARBA" id="ARBA00022723"/>
    </source>
</evidence>
<comment type="cofactor">
    <cofactor evidence="12">
        <name>heme</name>
        <dbReference type="ChEBI" id="CHEBI:30413"/>
    </cofactor>
    <text evidence="12">The heme is bound between the two transmembrane subunits.</text>
</comment>
<evidence type="ECO:0000256" key="12">
    <source>
        <dbReference type="PIRSR" id="PIRSR000178-1"/>
    </source>
</evidence>
<dbReference type="NCBIfam" id="TIGR02970">
    <property type="entry name" value="succ_dehyd_cytB"/>
    <property type="match status" value="1"/>
</dbReference>
<organism evidence="14 15">
    <name type="scientific">Mariprofundus erugo</name>
    <dbReference type="NCBI Taxonomy" id="2528639"/>
    <lineage>
        <taxon>Bacteria</taxon>
        <taxon>Pseudomonadati</taxon>
        <taxon>Pseudomonadota</taxon>
        <taxon>Candidatius Mariprofundia</taxon>
        <taxon>Mariprofundales</taxon>
        <taxon>Mariprofundaceae</taxon>
        <taxon>Mariprofundus</taxon>
    </lineage>
</organism>
<comment type="subcellular location">
    <subcellularLocation>
        <location evidence="2">Membrane</location>
    </subcellularLocation>
</comment>
<evidence type="ECO:0000256" key="3">
    <source>
        <dbReference type="ARBA" id="ARBA00007244"/>
    </source>
</evidence>
<name>A0A5R9GI11_9PROT</name>
<feature type="binding site" description="axial binding residue" evidence="12">
    <location>
        <position position="85"/>
    </location>
    <ligand>
        <name>heme</name>
        <dbReference type="ChEBI" id="CHEBI:30413"/>
        <note>ligand shared with second transmembrane subunit</note>
    </ligand>
    <ligandPart>
        <name>Fe</name>
        <dbReference type="ChEBI" id="CHEBI:18248"/>
    </ligandPart>
</feature>
<sequence length="130" mass="14664">MNDPGRLTRRSLSPRLSVYRWQPAMIASLAHRVSGLILVLFVPLYLWILHGMTGSTDDFERMQQWLHSGLGRLSLWFVGVALFYHFCNGLRFLSIDAGWCESRMMMRLSARVVIAMAGVAALLLAVLLLG</sequence>
<comment type="subunit">
    <text evidence="11">Part of an enzyme complex containing four subunits: a flavoprotein, an iron-sulfur protein, plus two membrane-anchoring proteins, SdhC and SdhD. The complex can form homotrimers.</text>
</comment>
<evidence type="ECO:0000256" key="1">
    <source>
        <dbReference type="ARBA" id="ARBA00004050"/>
    </source>
</evidence>
<evidence type="ECO:0000256" key="5">
    <source>
        <dbReference type="ARBA" id="ARBA00022617"/>
    </source>
</evidence>
<evidence type="ECO:0000256" key="4">
    <source>
        <dbReference type="ARBA" id="ARBA00020076"/>
    </source>
</evidence>
<dbReference type="Gene3D" id="1.20.1300.10">
    <property type="entry name" value="Fumarate reductase/succinate dehydrogenase, transmembrane subunit"/>
    <property type="match status" value="1"/>
</dbReference>
<comment type="similarity">
    <text evidence="3">Belongs to the cytochrome b560 family.</text>
</comment>
<dbReference type="PIRSF" id="PIRSF000178">
    <property type="entry name" value="SDH_cyt_b560"/>
    <property type="match status" value="1"/>
</dbReference>
<feature type="transmembrane region" description="Helical" evidence="13">
    <location>
        <begin position="69"/>
        <end position="87"/>
    </location>
</feature>
<comment type="caution">
    <text evidence="14">The sequence shown here is derived from an EMBL/GenBank/DDBJ whole genome shotgun (WGS) entry which is preliminary data.</text>
</comment>
<keyword evidence="15" id="KW-1185">Reference proteome</keyword>
<evidence type="ECO:0000256" key="2">
    <source>
        <dbReference type="ARBA" id="ARBA00004370"/>
    </source>
</evidence>
<dbReference type="SUPFAM" id="SSF81343">
    <property type="entry name" value="Fumarate reductase respiratory complex transmembrane subunits"/>
    <property type="match status" value="1"/>
</dbReference>
<evidence type="ECO:0000256" key="9">
    <source>
        <dbReference type="ARBA" id="ARBA00023004"/>
    </source>
</evidence>
<dbReference type="EMBL" id="VBRY01000012">
    <property type="protein sequence ID" value="TLS65970.1"/>
    <property type="molecule type" value="Genomic_DNA"/>
</dbReference>
<dbReference type="RefSeq" id="WP_138240000.1">
    <property type="nucleotide sequence ID" value="NZ_VBRY01000012.1"/>
</dbReference>
<keyword evidence="10 13" id="KW-0472">Membrane</keyword>
<evidence type="ECO:0000313" key="14">
    <source>
        <dbReference type="EMBL" id="TLS65970.1"/>
    </source>
</evidence>
<keyword evidence="5 12" id="KW-0349">Heme</keyword>
<comment type="function">
    <text evidence="1">Membrane-anchoring subunit of succinate dehydrogenase (SDH).</text>
</comment>
<reference evidence="14 15" key="1">
    <citation type="journal article" date="2019" name="Appl. Environ. Microbiol.">
        <title>Environmental Evidence and Genomic Insight of Iron-oxidizing Bacteria Preference Towards More Corrosion Resistant Stainless Steel at Higher Salinities.</title>
        <authorList>
            <person name="Garrison C.E."/>
            <person name="Price K.A."/>
            <person name="Field E.K."/>
        </authorList>
    </citation>
    <scope>NUCLEOTIDE SEQUENCE [LARGE SCALE GENOMIC DNA]</scope>
    <source>
        <strain evidence="14 15">P3</strain>
    </source>
</reference>
<feature type="transmembrane region" description="Helical" evidence="13">
    <location>
        <begin position="108"/>
        <end position="129"/>
    </location>
</feature>
<dbReference type="GO" id="GO:0005886">
    <property type="term" value="C:plasma membrane"/>
    <property type="evidence" value="ECO:0007669"/>
    <property type="project" value="TreeGrafter"/>
</dbReference>
<dbReference type="GO" id="GO:0046872">
    <property type="term" value="F:metal ion binding"/>
    <property type="evidence" value="ECO:0007669"/>
    <property type="project" value="UniProtKB-KW"/>
</dbReference>
<keyword evidence="9 12" id="KW-0408">Iron</keyword>